<dbReference type="PIRSF" id="PIRSF005700">
    <property type="entry name" value="PepC"/>
    <property type="match status" value="1"/>
</dbReference>
<keyword evidence="11" id="KW-0031">Aminopeptidase</keyword>
<keyword evidence="7 9" id="KW-0378">Hydrolase</keyword>
<dbReference type="InterPro" id="IPR004134">
    <property type="entry name" value="Peptidase_C1B"/>
</dbReference>
<evidence type="ECO:0000256" key="6">
    <source>
        <dbReference type="ARBA" id="ARBA00022670"/>
    </source>
</evidence>
<feature type="active site" evidence="10">
    <location>
        <position position="395"/>
    </location>
</feature>
<dbReference type="FunFam" id="3.90.70.10:FF:000021">
    <property type="entry name" value="Bleomycin hydrolase"/>
    <property type="match status" value="1"/>
</dbReference>
<keyword evidence="6 9" id="KW-0645">Protease</keyword>
<organism evidence="11">
    <name type="scientific">Ixodes ricinus</name>
    <name type="common">Common tick</name>
    <name type="synonym">Acarus ricinus</name>
    <dbReference type="NCBI Taxonomy" id="34613"/>
    <lineage>
        <taxon>Eukaryota</taxon>
        <taxon>Metazoa</taxon>
        <taxon>Ecdysozoa</taxon>
        <taxon>Arthropoda</taxon>
        <taxon>Chelicerata</taxon>
        <taxon>Arachnida</taxon>
        <taxon>Acari</taxon>
        <taxon>Parasitiformes</taxon>
        <taxon>Ixodida</taxon>
        <taxon>Ixodoidea</taxon>
        <taxon>Ixodidae</taxon>
        <taxon>Ixodinae</taxon>
        <taxon>Ixodes</taxon>
    </lineage>
</organism>
<dbReference type="GO" id="GO:0004197">
    <property type="term" value="F:cysteine-type endopeptidase activity"/>
    <property type="evidence" value="ECO:0007669"/>
    <property type="project" value="UniProtKB-EC"/>
</dbReference>
<name>A0A0K8RBR3_IXORI</name>
<dbReference type="CDD" id="cd00585">
    <property type="entry name" value="Peptidase_C1B"/>
    <property type="match status" value="1"/>
</dbReference>
<reference evidence="11" key="1">
    <citation type="submission" date="2012-12" db="EMBL/GenBank/DDBJ databases">
        <title>Identification and characterization of a phenylalanine ammonia-lyase gene family in Isatis indigotica Fort.</title>
        <authorList>
            <person name="Liu Q."/>
            <person name="Chen J."/>
            <person name="Zhou X."/>
            <person name="Di P."/>
            <person name="Xiao Y."/>
            <person name="Xuan H."/>
            <person name="Zhang L."/>
            <person name="Chen W."/>
        </authorList>
    </citation>
    <scope>NUCLEOTIDE SEQUENCE</scope>
    <source>
        <tissue evidence="11">Salivary gland</tissue>
    </source>
</reference>
<dbReference type="Pfam" id="PF03051">
    <property type="entry name" value="Peptidase_C1_2"/>
    <property type="match status" value="1"/>
</dbReference>
<feature type="active site" evidence="10">
    <location>
        <position position="373"/>
    </location>
</feature>
<dbReference type="GO" id="GO:0043418">
    <property type="term" value="P:homocysteine catabolic process"/>
    <property type="evidence" value="ECO:0007669"/>
    <property type="project" value="TreeGrafter"/>
</dbReference>
<evidence type="ECO:0000256" key="8">
    <source>
        <dbReference type="ARBA" id="ARBA00022807"/>
    </source>
</evidence>
<dbReference type="InterPro" id="IPR038765">
    <property type="entry name" value="Papain-like_cys_pep_sf"/>
</dbReference>
<dbReference type="AlphaFoldDB" id="A0A0K8RBR3"/>
<comment type="subcellular location">
    <subcellularLocation>
        <location evidence="2 9">Cytoplasm</location>
    </subcellularLocation>
</comment>
<dbReference type="GO" id="GO:0070005">
    <property type="term" value="F:cysteine-type aminopeptidase activity"/>
    <property type="evidence" value="ECO:0007669"/>
    <property type="project" value="InterPro"/>
</dbReference>
<sequence length="455" mass="52164">MASALHKDVLEKFQKEFLKDPKNRLAQNVCTKVDLKDVYLSHQTSTNVHHVVSHKVDIEGKPVTNQRVSGRCWIFACLNAIRVPMMRHLQLEELELSAAYLFFWDKVERCNFFLNSMVETARRGEPVDGRLVSFLLKDPLNDGGQWDMLHNLITKYGLMPKRCFAERPSSSESSGRLNTLLSSKLREYARDLRQLVEKGCSDADIQPRIEQMMETVYRIVSICLGTPPTTFIWEYYNKNKVYCSLGPTTPLEFYENVVKPHFNMDDKICLVHDPRPDNPFGRTYTVEYLGNMVGGRQVLYNNQPIEVLMQMVVDSVKANEAVWFGCEVAKRFDLKRGILDLALHDYESVFGTEVCLGLSKAERLLYGESLMTHSVLFSGVSLDAENNPVKFRVENSWGDDSGDKGYIIMTQEWFREFVFEVIVDKKFVSPEVLAVNEKEPKVLPAWDPMGALARC</sequence>
<dbReference type="GO" id="GO:0005737">
    <property type="term" value="C:cytoplasm"/>
    <property type="evidence" value="ECO:0007669"/>
    <property type="project" value="UniProtKB-SubCell"/>
</dbReference>
<keyword evidence="8 9" id="KW-0788">Thiol protease</keyword>
<dbReference type="GO" id="GO:0009636">
    <property type="term" value="P:response to toxic substance"/>
    <property type="evidence" value="ECO:0007669"/>
    <property type="project" value="TreeGrafter"/>
</dbReference>
<dbReference type="EC" id="3.4.22.40" evidence="3 9"/>
<evidence type="ECO:0000256" key="5">
    <source>
        <dbReference type="ARBA" id="ARBA00022490"/>
    </source>
</evidence>
<dbReference type="InterPro" id="IPR000169">
    <property type="entry name" value="Pept_cys_AS"/>
</dbReference>
<evidence type="ECO:0000256" key="7">
    <source>
        <dbReference type="ARBA" id="ARBA00022801"/>
    </source>
</evidence>
<feature type="active site" evidence="10">
    <location>
        <position position="72"/>
    </location>
</feature>
<keyword evidence="5 9" id="KW-0963">Cytoplasm</keyword>
<dbReference type="Gene3D" id="3.90.70.10">
    <property type="entry name" value="Cysteine proteinases"/>
    <property type="match status" value="1"/>
</dbReference>
<evidence type="ECO:0000256" key="9">
    <source>
        <dbReference type="PIRNR" id="PIRNR005700"/>
    </source>
</evidence>
<dbReference type="PANTHER" id="PTHR10363:SF2">
    <property type="entry name" value="BLEOMYCIN HYDROLASE"/>
    <property type="match status" value="1"/>
</dbReference>
<dbReference type="EMBL" id="GADI01005211">
    <property type="protein sequence ID" value="JAA68597.1"/>
    <property type="molecule type" value="mRNA"/>
</dbReference>
<dbReference type="SUPFAM" id="SSF54001">
    <property type="entry name" value="Cysteine proteinases"/>
    <property type="match status" value="1"/>
</dbReference>
<comment type="catalytic activity">
    <reaction evidence="1 9">
        <text>Inactivates bleomycin B2 (a cytotoxic glycometallopeptide) by hydrolysis of a carboxyamide bond of beta-aminoalanine, but also shows general aminopeptidase activity. The specificity varies somewhat with source, but amino acid arylamides of Met, Leu and Ala are preferred.</text>
        <dbReference type="EC" id="3.4.22.40"/>
    </reaction>
</comment>
<comment type="similarity">
    <text evidence="9">Belongs to the peptidase C1 family.</text>
</comment>
<evidence type="ECO:0000313" key="11">
    <source>
        <dbReference type="EMBL" id="JAA68597.1"/>
    </source>
</evidence>
<protein>
    <recommendedName>
        <fullName evidence="4 9">Bleomycin hydrolase</fullName>
        <ecNumber evidence="3 9">3.4.22.40</ecNumber>
    </recommendedName>
</protein>
<dbReference type="PROSITE" id="PS00139">
    <property type="entry name" value="THIOL_PROTEASE_CYS"/>
    <property type="match status" value="1"/>
</dbReference>
<proteinExistence type="evidence at transcript level"/>
<evidence type="ECO:0000256" key="3">
    <source>
        <dbReference type="ARBA" id="ARBA00012465"/>
    </source>
</evidence>
<evidence type="ECO:0000256" key="10">
    <source>
        <dbReference type="PIRSR" id="PIRSR005700-1"/>
    </source>
</evidence>
<dbReference type="PANTHER" id="PTHR10363">
    <property type="entry name" value="BLEOMYCIN HYDROLASE"/>
    <property type="match status" value="1"/>
</dbReference>
<dbReference type="GO" id="GO:0006508">
    <property type="term" value="P:proteolysis"/>
    <property type="evidence" value="ECO:0007669"/>
    <property type="project" value="UniProtKB-KW"/>
</dbReference>
<evidence type="ECO:0000256" key="2">
    <source>
        <dbReference type="ARBA" id="ARBA00004496"/>
    </source>
</evidence>
<evidence type="ECO:0000256" key="1">
    <source>
        <dbReference type="ARBA" id="ARBA00000423"/>
    </source>
</evidence>
<accession>A0A0K8RBR3</accession>
<evidence type="ECO:0000256" key="4">
    <source>
        <dbReference type="ARBA" id="ARBA00022227"/>
    </source>
</evidence>